<protein>
    <submittedName>
        <fullName evidence="1">Cytochrome P450</fullName>
    </submittedName>
</protein>
<comment type="caution">
    <text evidence="1">The sequence shown here is derived from an EMBL/GenBank/DDBJ whole genome shotgun (WGS) entry which is preliminary data.</text>
</comment>
<evidence type="ECO:0000313" key="1">
    <source>
        <dbReference type="EMBL" id="KAJ4714985.1"/>
    </source>
</evidence>
<name>A0ACC1XU76_MELAZ</name>
<accession>A0ACC1XU76</accession>
<gene>
    <name evidence="1" type="ORF">OWV82_013392</name>
</gene>
<organism evidence="1 2">
    <name type="scientific">Melia azedarach</name>
    <name type="common">Chinaberry tree</name>
    <dbReference type="NCBI Taxonomy" id="155640"/>
    <lineage>
        <taxon>Eukaryota</taxon>
        <taxon>Viridiplantae</taxon>
        <taxon>Streptophyta</taxon>
        <taxon>Embryophyta</taxon>
        <taxon>Tracheophyta</taxon>
        <taxon>Spermatophyta</taxon>
        <taxon>Magnoliopsida</taxon>
        <taxon>eudicotyledons</taxon>
        <taxon>Gunneridae</taxon>
        <taxon>Pentapetalae</taxon>
        <taxon>rosids</taxon>
        <taxon>malvids</taxon>
        <taxon>Sapindales</taxon>
        <taxon>Meliaceae</taxon>
        <taxon>Melia</taxon>
    </lineage>
</organism>
<evidence type="ECO:0000313" key="2">
    <source>
        <dbReference type="Proteomes" id="UP001164539"/>
    </source>
</evidence>
<keyword evidence="2" id="KW-1185">Reference proteome</keyword>
<proteinExistence type="predicted"/>
<dbReference type="Proteomes" id="UP001164539">
    <property type="component" value="Chromosome 7"/>
</dbReference>
<dbReference type="EMBL" id="CM051400">
    <property type="protein sequence ID" value="KAJ4714985.1"/>
    <property type="molecule type" value="Genomic_DNA"/>
</dbReference>
<reference evidence="1 2" key="1">
    <citation type="journal article" date="2023" name="Science">
        <title>Complex scaffold remodeling in plant triterpene biosynthesis.</title>
        <authorList>
            <person name="De La Pena R."/>
            <person name="Hodgson H."/>
            <person name="Liu J.C."/>
            <person name="Stephenson M.J."/>
            <person name="Martin A.C."/>
            <person name="Owen C."/>
            <person name="Harkess A."/>
            <person name="Leebens-Mack J."/>
            <person name="Jimenez L.E."/>
            <person name="Osbourn A."/>
            <person name="Sattely E.S."/>
        </authorList>
    </citation>
    <scope>NUCLEOTIDE SEQUENCE [LARGE SCALE GENOMIC DNA]</scope>
    <source>
        <strain evidence="2">cv. JPN11</strain>
        <tissue evidence="1">Leaf</tissue>
    </source>
</reference>
<sequence>MADNYGPIFTIRLGFLHKTTIAASELLGYNYAIFGFAPYGPYWREMHKITTVELLSNYRLDMFKPLLHVHQNSTFCTRTTSAHISHVTFRMVAGRRFFGNHDDGQGEKARQSLKFIRDFFDLFGVFVLSDAIPSLGWLDIGGYKKAMKRTAKGLDALVGGWL</sequence>